<accession>A0A345BM12</accession>
<evidence type="ECO:0000313" key="1">
    <source>
        <dbReference type="EMBL" id="AXF51483.1"/>
    </source>
</evidence>
<sequence length="66" mass="7299">MMMETIKGWMLVIAICGPAPDSCKDEPVDDYLWPTKAMCEQYSAKATTDPDAVCIDVTVTRQVEGE</sequence>
<dbReference type="EMBL" id="MH426726">
    <property type="protein sequence ID" value="AXF51483.1"/>
    <property type="molecule type" value="Genomic_DNA"/>
</dbReference>
<evidence type="ECO:0000313" key="2">
    <source>
        <dbReference type="Proteomes" id="UP000260529"/>
    </source>
</evidence>
<protein>
    <submittedName>
        <fullName evidence="1">Uncharacterized protein</fullName>
    </submittedName>
</protein>
<reference evidence="2" key="1">
    <citation type="submission" date="2018-06" db="EMBL/GenBank/DDBJ databases">
        <authorList>
            <person name="Sharma R."/>
            <person name="Hughes J."/>
            <person name="Breakwell D.P."/>
            <person name="Hope S."/>
            <person name="Grose J.H."/>
        </authorList>
    </citation>
    <scope>NUCLEOTIDE SEQUENCE [LARGE SCALE GENOMIC DNA]</scope>
</reference>
<gene>
    <name evidence="1" type="ORF">PAVTOK_55</name>
</gene>
<keyword evidence="2" id="KW-1185">Reference proteome</keyword>
<proteinExistence type="predicted"/>
<organism evidence="1 2">
    <name type="scientific">Erwinia phage Pavtok</name>
    <dbReference type="NCBI Taxonomy" id="2267655"/>
    <lineage>
        <taxon>Viruses</taxon>
        <taxon>Duplodnaviria</taxon>
        <taxon>Heunggongvirae</taxon>
        <taxon>Uroviricota</taxon>
        <taxon>Caudoviricetes</taxon>
        <taxon>Pavtokvirus</taxon>
        <taxon>Pavtokvirus pavtok</taxon>
    </lineage>
</organism>
<name>A0A345BM12_9CAUD</name>
<dbReference type="Proteomes" id="UP000260529">
    <property type="component" value="Segment"/>
</dbReference>